<dbReference type="Gene3D" id="3.20.20.210">
    <property type="match status" value="1"/>
</dbReference>
<dbReference type="GO" id="GO:0006779">
    <property type="term" value="P:porphyrin-containing compound biosynthetic process"/>
    <property type="evidence" value="ECO:0007669"/>
    <property type="project" value="InterPro"/>
</dbReference>
<dbReference type="Pfam" id="PF01208">
    <property type="entry name" value="URO-D"/>
    <property type="match status" value="1"/>
</dbReference>
<dbReference type="CDD" id="cd03465">
    <property type="entry name" value="URO-D_like"/>
    <property type="match status" value="1"/>
</dbReference>
<keyword evidence="3" id="KW-1185">Reference proteome</keyword>
<dbReference type="InterPro" id="IPR000257">
    <property type="entry name" value="Uroporphyrinogen_deCOase"/>
</dbReference>
<dbReference type="InterPro" id="IPR052024">
    <property type="entry name" value="Methanogen_methyltrans"/>
</dbReference>
<dbReference type="RefSeq" id="WP_207559155.1">
    <property type="nucleotide sequence ID" value="NZ_MZGX01000012.1"/>
</dbReference>
<dbReference type="Proteomes" id="UP000191554">
    <property type="component" value="Unassembled WGS sequence"/>
</dbReference>
<dbReference type="PANTHER" id="PTHR47099">
    <property type="entry name" value="METHYLCOBAMIDE:COM METHYLTRANSFERASE MTBA"/>
    <property type="match status" value="1"/>
</dbReference>
<dbReference type="SUPFAM" id="SSF51726">
    <property type="entry name" value="UROD/MetE-like"/>
    <property type="match status" value="1"/>
</dbReference>
<sequence>MNNVLIKKDQMTAKERNAAFITGKPYDRIPCNLFIGDHAARLIGAKVSELHLSVEKAVEAQIAAFKTYESEGAGIGPGLGGIAEAIGSRQEYPYNGAPFVSDYAVKEIEDINRLSIPDPIKGGRFSIILQVAERLVEKLGREIPISVSVPGPFTTAGNLRGAEKFLKDLYKNPEFAHRLLRLSVDSTIAFVREAAKLDVNINIAEPSASGSLISRKQFKEFAFPYLKELTDNIKELGKPAPSLHICGNTKKVWEDMADTGAGLLSLDNQVDLGEAKQAVGSRVVLVGNIKPTETMYLGKPSDVEENARECLRKAYDSPKGYILALGCGLPIPTPPENIHALRDSARKYGQFPLNPENFN</sequence>
<dbReference type="EC" id="4.1.1.37" evidence="2"/>
<proteinExistence type="predicted"/>
<dbReference type="GO" id="GO:0004853">
    <property type="term" value="F:uroporphyrinogen decarboxylase activity"/>
    <property type="evidence" value="ECO:0007669"/>
    <property type="project" value="UniProtKB-EC"/>
</dbReference>
<evidence type="ECO:0000313" key="2">
    <source>
        <dbReference type="EMBL" id="OPX43995.1"/>
    </source>
</evidence>
<name>A0A1V4SKI6_RUMHU</name>
<gene>
    <name evidence="2" type="primary">hemE_2</name>
    <name evidence="2" type="ORF">CLHUN_20200</name>
</gene>
<dbReference type="InterPro" id="IPR038071">
    <property type="entry name" value="UROD/MetE-like_sf"/>
</dbReference>
<protein>
    <submittedName>
        <fullName evidence="2">Uroporphyrinogen decarboxylase</fullName>
        <ecNumber evidence="2">4.1.1.37</ecNumber>
    </submittedName>
</protein>
<evidence type="ECO:0000313" key="3">
    <source>
        <dbReference type="Proteomes" id="UP000191554"/>
    </source>
</evidence>
<dbReference type="EMBL" id="MZGX01000012">
    <property type="protein sequence ID" value="OPX43995.1"/>
    <property type="molecule type" value="Genomic_DNA"/>
</dbReference>
<dbReference type="PANTHER" id="PTHR47099:SF1">
    <property type="entry name" value="METHYLCOBAMIDE:COM METHYLTRANSFERASE MTBA"/>
    <property type="match status" value="1"/>
</dbReference>
<accession>A0A1V4SKI6</accession>
<reference evidence="2 3" key="1">
    <citation type="submission" date="2017-03" db="EMBL/GenBank/DDBJ databases">
        <title>Genome sequence of Clostridium hungatei DSM 14427.</title>
        <authorList>
            <person name="Poehlein A."/>
            <person name="Daniel R."/>
        </authorList>
    </citation>
    <scope>NUCLEOTIDE SEQUENCE [LARGE SCALE GENOMIC DNA]</scope>
    <source>
        <strain evidence="2 3">DSM 14427</strain>
    </source>
</reference>
<organism evidence="2 3">
    <name type="scientific">Ruminiclostridium hungatei</name>
    <name type="common">Clostridium hungatei</name>
    <dbReference type="NCBI Taxonomy" id="48256"/>
    <lineage>
        <taxon>Bacteria</taxon>
        <taxon>Bacillati</taxon>
        <taxon>Bacillota</taxon>
        <taxon>Clostridia</taxon>
        <taxon>Eubacteriales</taxon>
        <taxon>Oscillospiraceae</taxon>
        <taxon>Ruminiclostridium</taxon>
    </lineage>
</organism>
<dbReference type="STRING" id="48256.CLHUN_20200"/>
<dbReference type="AlphaFoldDB" id="A0A1V4SKI6"/>
<evidence type="ECO:0000259" key="1">
    <source>
        <dbReference type="Pfam" id="PF01208"/>
    </source>
</evidence>
<comment type="caution">
    <text evidence="2">The sequence shown here is derived from an EMBL/GenBank/DDBJ whole genome shotgun (WGS) entry which is preliminary data.</text>
</comment>
<feature type="domain" description="Uroporphyrinogen decarboxylase (URO-D)" evidence="1">
    <location>
        <begin position="12"/>
        <end position="348"/>
    </location>
</feature>
<keyword evidence="2" id="KW-0456">Lyase</keyword>